<feature type="region of interest" description="Disordered" evidence="1">
    <location>
        <begin position="1"/>
        <end position="20"/>
    </location>
</feature>
<feature type="region of interest" description="Disordered" evidence="1">
    <location>
        <begin position="78"/>
        <end position="209"/>
    </location>
</feature>
<protein>
    <submittedName>
        <fullName evidence="3">Uncharacterized protein LOC107405229</fullName>
    </submittedName>
</protein>
<keyword evidence="2" id="KW-1185">Reference proteome</keyword>
<dbReference type="GeneID" id="107405229"/>
<dbReference type="RefSeq" id="XP_015867741.3">
    <property type="nucleotide sequence ID" value="XM_016012255.4"/>
</dbReference>
<feature type="compositionally biased region" description="Polar residues" evidence="1">
    <location>
        <begin position="103"/>
        <end position="113"/>
    </location>
</feature>
<dbReference type="AlphaFoldDB" id="A0A6P3Z0Q8"/>
<proteinExistence type="predicted"/>
<dbReference type="InParanoid" id="A0A6P3Z0Q8"/>
<organism evidence="2 3">
    <name type="scientific">Ziziphus jujuba</name>
    <name type="common">Chinese jujube</name>
    <name type="synonym">Ziziphus sativa</name>
    <dbReference type="NCBI Taxonomy" id="326968"/>
    <lineage>
        <taxon>Eukaryota</taxon>
        <taxon>Viridiplantae</taxon>
        <taxon>Streptophyta</taxon>
        <taxon>Embryophyta</taxon>
        <taxon>Tracheophyta</taxon>
        <taxon>Spermatophyta</taxon>
        <taxon>Magnoliopsida</taxon>
        <taxon>eudicotyledons</taxon>
        <taxon>Gunneridae</taxon>
        <taxon>Pentapetalae</taxon>
        <taxon>rosids</taxon>
        <taxon>fabids</taxon>
        <taxon>Rosales</taxon>
        <taxon>Rhamnaceae</taxon>
        <taxon>Paliureae</taxon>
        <taxon>Ziziphus</taxon>
    </lineage>
</organism>
<evidence type="ECO:0000313" key="2">
    <source>
        <dbReference type="Proteomes" id="UP001652623"/>
    </source>
</evidence>
<dbReference type="KEGG" id="zju:107405229"/>
<gene>
    <name evidence="3" type="primary">LOC107405229</name>
</gene>
<sequence>MLASTQEDRTWSDKKMEGDDGVRTVECLRGRLLAERQASRTAKEDSEKMAKKLMELENLLKEEIKQRNKAEKKLKFMKKKLESLKTSSSTERSSSSENSKVSCIQSTSSTSAPNDREEEIESKFQATGSVASQESSHNDSQTAKSNLNHENPSTSSTSQSSSSSENSFPEEFCQNPSQKSQDSKPDYNSSSEFKSSVSEHENYNEENVDNSLALVPVSLPSISQTAEVKPVPVHQSVREVLETLRHARENIQSTMESRRMIRVGPV</sequence>
<dbReference type="PANTHER" id="PTHR33701">
    <property type="entry name" value="TRANSMEMBRANE PROTEIN"/>
    <property type="match status" value="1"/>
</dbReference>
<evidence type="ECO:0000256" key="1">
    <source>
        <dbReference type="SAM" id="MobiDB-lite"/>
    </source>
</evidence>
<evidence type="ECO:0000313" key="3">
    <source>
        <dbReference type="RefSeq" id="XP_015867741.3"/>
    </source>
</evidence>
<feature type="compositionally biased region" description="Polar residues" evidence="1">
    <location>
        <begin position="124"/>
        <end position="149"/>
    </location>
</feature>
<feature type="compositionally biased region" description="Low complexity" evidence="1">
    <location>
        <begin position="150"/>
        <end position="172"/>
    </location>
</feature>
<dbReference type="PANTHER" id="PTHR33701:SF2">
    <property type="entry name" value="TRANSMEMBRANE PROTEIN"/>
    <property type="match status" value="1"/>
</dbReference>
<feature type="compositionally biased region" description="Low complexity" evidence="1">
    <location>
        <begin position="84"/>
        <end position="102"/>
    </location>
</feature>
<dbReference type="Proteomes" id="UP001652623">
    <property type="component" value="Chromosome 11"/>
</dbReference>
<name>A0A6P3Z0Q8_ZIZJJ</name>
<accession>A0A6P3Z0Q8</accession>
<reference evidence="3" key="1">
    <citation type="submission" date="2025-08" db="UniProtKB">
        <authorList>
            <consortium name="RefSeq"/>
        </authorList>
    </citation>
    <scope>IDENTIFICATION</scope>
    <source>
        <tissue evidence="3">Seedling</tissue>
    </source>
</reference>